<accession>A0A7L4ZWB3</accession>
<keyword evidence="1" id="KW-0812">Transmembrane</keyword>
<dbReference type="KEGG" id="kan:IMCC3317_47440"/>
<keyword evidence="1" id="KW-0472">Membrane</keyword>
<evidence type="ECO:0000256" key="1">
    <source>
        <dbReference type="SAM" id="Phobius"/>
    </source>
</evidence>
<dbReference type="AlphaFoldDB" id="A0A7L4ZWB3"/>
<feature type="transmembrane region" description="Helical" evidence="1">
    <location>
        <begin position="141"/>
        <end position="159"/>
    </location>
</feature>
<organism evidence="2 3">
    <name type="scientific">Kordia antarctica</name>
    <dbReference type="NCBI Taxonomy" id="1218801"/>
    <lineage>
        <taxon>Bacteria</taxon>
        <taxon>Pseudomonadati</taxon>
        <taxon>Bacteroidota</taxon>
        <taxon>Flavobacteriia</taxon>
        <taxon>Flavobacteriales</taxon>
        <taxon>Flavobacteriaceae</taxon>
        <taxon>Kordia</taxon>
    </lineage>
</organism>
<evidence type="ECO:0000313" key="2">
    <source>
        <dbReference type="EMBL" id="QHI39334.1"/>
    </source>
</evidence>
<reference evidence="2 3" key="1">
    <citation type="journal article" date="2013" name="Int. J. Syst. Evol. Microbiol.">
        <title>Kordia antarctica sp. nov., isolated from Antarctic seawater.</title>
        <authorList>
            <person name="Baek K."/>
            <person name="Choi A."/>
            <person name="Kang I."/>
            <person name="Lee K."/>
            <person name="Cho J.C."/>
        </authorList>
    </citation>
    <scope>NUCLEOTIDE SEQUENCE [LARGE SCALE GENOMIC DNA]</scope>
    <source>
        <strain evidence="2 3">IMCC3317</strain>
    </source>
</reference>
<evidence type="ECO:0008006" key="4">
    <source>
        <dbReference type="Google" id="ProtNLM"/>
    </source>
</evidence>
<feature type="transmembrane region" description="Helical" evidence="1">
    <location>
        <begin position="109"/>
        <end position="129"/>
    </location>
</feature>
<dbReference type="Proteomes" id="UP000464657">
    <property type="component" value="Chromosome"/>
</dbReference>
<dbReference type="OrthoDB" id="672524at2"/>
<gene>
    <name evidence="2" type="ORF">IMCC3317_47440</name>
</gene>
<dbReference type="RefSeq" id="WP_160131813.1">
    <property type="nucleotide sequence ID" value="NZ_CP019288.1"/>
</dbReference>
<name>A0A7L4ZWB3_9FLAO</name>
<keyword evidence="1" id="KW-1133">Transmembrane helix</keyword>
<proteinExistence type="predicted"/>
<evidence type="ECO:0000313" key="3">
    <source>
        <dbReference type="Proteomes" id="UP000464657"/>
    </source>
</evidence>
<dbReference type="EMBL" id="CP019288">
    <property type="protein sequence ID" value="QHI39334.1"/>
    <property type="molecule type" value="Genomic_DNA"/>
</dbReference>
<protein>
    <recommendedName>
        <fullName evidence="4">DUF2975 domain-containing protein</fullName>
    </recommendedName>
</protein>
<feature type="transmembrane region" description="Helical" evidence="1">
    <location>
        <begin position="67"/>
        <end position="89"/>
    </location>
</feature>
<keyword evidence="3" id="KW-1185">Reference proteome</keyword>
<sequence>MNSKTELLLKIMRFLAWIAFIGLLIKAGALIMAFGVSIDNSEAAKDLYRGMDLSRYETYSFVQYSMIVMYHILVYIMLAYIALFATKLLSTINIEKPVTKTVADLLNKISIAILGVLILAILHNVHVAILEKYEAIIPEYIASEFIFLAGIVYVLAELFKRNLKNEIQ</sequence>